<dbReference type="Proteomes" id="UP000008363">
    <property type="component" value="Unassembled WGS sequence"/>
</dbReference>
<gene>
    <name evidence="2" type="ORF">GORHZ_200_00390</name>
</gene>
<dbReference type="Gene3D" id="1.20.120.680">
    <property type="entry name" value="Formiminotetrahydrofolate cyclodeaminase monomer, up-and-down helical bundle"/>
    <property type="match status" value="1"/>
</dbReference>
<dbReference type="STRING" id="1108045.GORHZ_200_00390"/>
<dbReference type="InterPro" id="IPR007044">
    <property type="entry name" value="Cyclodeamin/CycHdrlase"/>
</dbReference>
<comment type="caution">
    <text evidence="2">The sequence shown here is derived from an EMBL/GenBank/DDBJ whole genome shotgun (WGS) entry which is preliminary data.</text>
</comment>
<dbReference type="GO" id="GO:0016787">
    <property type="term" value="F:hydrolase activity"/>
    <property type="evidence" value="ECO:0007669"/>
    <property type="project" value="UniProtKB-KW"/>
</dbReference>
<keyword evidence="3" id="KW-1185">Reference proteome</keyword>
<name>K6V9W2_9ACTN</name>
<protein>
    <submittedName>
        <fullName evidence="2">Putative hydrolase</fullName>
    </submittedName>
</protein>
<dbReference type="SUPFAM" id="SSF101262">
    <property type="entry name" value="Methenyltetrahydrofolate cyclohydrolase-like"/>
    <property type="match status" value="1"/>
</dbReference>
<dbReference type="RefSeq" id="WP_006337853.1">
    <property type="nucleotide sequence ID" value="NZ_BAHC01000200.1"/>
</dbReference>
<sequence>MTATTALPLRQQSITGFLDTLAAKVPAPGGGASAALHLAQAAALVAMVARYTTGAKYAEHEDLVTVICDRADTARSNALQLAEDDMAAFTGVIESYRLPKGTEAEVRARAEAISAAAARAAGVPADVVDGAAAVLELAERLLPVANRNVISDVAAAADAARAAATTARVNVEINLGSITDGETHTILTARARRVDDLMARADAVTARVRELLTS</sequence>
<evidence type="ECO:0000259" key="1">
    <source>
        <dbReference type="Pfam" id="PF04961"/>
    </source>
</evidence>
<feature type="domain" description="Cyclodeaminase/cyclohydrolase" evidence="1">
    <location>
        <begin position="13"/>
        <end position="191"/>
    </location>
</feature>
<dbReference type="InterPro" id="IPR036178">
    <property type="entry name" value="Formintransfe-cycloase-like_sf"/>
</dbReference>
<dbReference type="Pfam" id="PF04961">
    <property type="entry name" value="FTCD_C"/>
    <property type="match status" value="1"/>
</dbReference>
<evidence type="ECO:0000313" key="3">
    <source>
        <dbReference type="Proteomes" id="UP000008363"/>
    </source>
</evidence>
<dbReference type="EMBL" id="BAHC01000200">
    <property type="protein sequence ID" value="GAB93003.1"/>
    <property type="molecule type" value="Genomic_DNA"/>
</dbReference>
<evidence type="ECO:0000313" key="2">
    <source>
        <dbReference type="EMBL" id="GAB93003.1"/>
    </source>
</evidence>
<dbReference type="AlphaFoldDB" id="K6V9W2"/>
<accession>K6V9W2</accession>
<dbReference type="eggNOG" id="COG3404">
    <property type="taxonomic scope" value="Bacteria"/>
</dbReference>
<organism evidence="2 3">
    <name type="scientific">Gordonia rhizosphera NBRC 16068</name>
    <dbReference type="NCBI Taxonomy" id="1108045"/>
    <lineage>
        <taxon>Bacteria</taxon>
        <taxon>Bacillati</taxon>
        <taxon>Actinomycetota</taxon>
        <taxon>Actinomycetes</taxon>
        <taxon>Mycobacteriales</taxon>
        <taxon>Gordoniaceae</taxon>
        <taxon>Gordonia</taxon>
    </lineage>
</organism>
<proteinExistence type="predicted"/>
<reference evidence="2 3" key="1">
    <citation type="submission" date="2012-08" db="EMBL/GenBank/DDBJ databases">
        <title>Whole genome shotgun sequence of Gordonia rhizosphera NBRC 16068.</title>
        <authorList>
            <person name="Takarada H."/>
            <person name="Isaki S."/>
            <person name="Hosoyama A."/>
            <person name="Tsuchikane K."/>
            <person name="Katsumata H."/>
            <person name="Baba S."/>
            <person name="Ohji S."/>
            <person name="Yamazaki S."/>
            <person name="Fujita N."/>
        </authorList>
    </citation>
    <scope>NUCLEOTIDE SEQUENCE [LARGE SCALE GENOMIC DNA]</scope>
    <source>
        <strain evidence="2 3">NBRC 16068</strain>
    </source>
</reference>
<keyword evidence="2" id="KW-0378">Hydrolase</keyword>